<name>A0A6J7ELX1_9ZZZZ</name>
<dbReference type="EMBL" id="CAFBLQ010000201">
    <property type="protein sequence ID" value="CAB4882234.1"/>
    <property type="molecule type" value="Genomic_DNA"/>
</dbReference>
<reference evidence="1" key="1">
    <citation type="submission" date="2020-05" db="EMBL/GenBank/DDBJ databases">
        <authorList>
            <person name="Chiriac C."/>
            <person name="Salcher M."/>
            <person name="Ghai R."/>
            <person name="Kavagutti S V."/>
        </authorList>
    </citation>
    <scope>NUCLEOTIDE SEQUENCE</scope>
</reference>
<sequence>MALDRPLAERERERPVGIAERQPRTGARLLRAHSAALEQALEALGGGRVEAHRLAAAADRVRKVARVRGQQHQVRVVRRLLKRLEQLRGGLLVEAVGILEHEDAPARLEGAMRDRADHRFGDVADEHLRGA</sequence>
<dbReference type="AlphaFoldDB" id="A0A6J7ELX1"/>
<proteinExistence type="predicted"/>
<evidence type="ECO:0000313" key="1">
    <source>
        <dbReference type="EMBL" id="CAB4882234.1"/>
    </source>
</evidence>
<gene>
    <name evidence="1" type="ORF">UFOPK3423_01461</name>
</gene>
<protein>
    <submittedName>
        <fullName evidence="1">Unannotated protein</fullName>
    </submittedName>
</protein>
<accession>A0A6J7ELX1</accession>
<organism evidence="1">
    <name type="scientific">freshwater metagenome</name>
    <dbReference type="NCBI Taxonomy" id="449393"/>
    <lineage>
        <taxon>unclassified sequences</taxon>
        <taxon>metagenomes</taxon>
        <taxon>ecological metagenomes</taxon>
    </lineage>
</organism>